<dbReference type="Pfam" id="PF12796">
    <property type="entry name" value="Ank_2"/>
    <property type="match status" value="1"/>
</dbReference>
<dbReference type="RefSeq" id="WP_301188998.1">
    <property type="nucleotide sequence ID" value="NZ_JAPDPJ010000003.1"/>
</dbReference>
<keyword evidence="1" id="KW-0040">ANK repeat</keyword>
<gene>
    <name evidence="3" type="ORF">OM075_03050</name>
</gene>
<dbReference type="InterPro" id="IPR039323">
    <property type="entry name" value="ANKRD_45/46/60"/>
</dbReference>
<feature type="repeat" description="ANK" evidence="1">
    <location>
        <begin position="111"/>
        <end position="143"/>
    </location>
</feature>
<feature type="signal peptide" evidence="2">
    <location>
        <begin position="1"/>
        <end position="23"/>
    </location>
</feature>
<keyword evidence="2" id="KW-0732">Signal</keyword>
<dbReference type="PROSITE" id="PS50088">
    <property type="entry name" value="ANK_REPEAT"/>
    <property type="match status" value="2"/>
</dbReference>
<feature type="repeat" description="ANK" evidence="1">
    <location>
        <begin position="78"/>
        <end position="110"/>
    </location>
</feature>
<dbReference type="SUPFAM" id="SSF48403">
    <property type="entry name" value="Ankyrin repeat"/>
    <property type="match status" value="1"/>
</dbReference>
<dbReference type="PRINTS" id="PR01415">
    <property type="entry name" value="ANKYRIN"/>
</dbReference>
<comment type="caution">
    <text evidence="3">The sequence shown here is derived from an EMBL/GenBank/DDBJ whole genome shotgun (WGS) entry which is preliminary data.</text>
</comment>
<name>A0AAE3M187_9BACT</name>
<protein>
    <submittedName>
        <fullName evidence="3">Ankyrin repeat domain-containing protein</fullName>
    </submittedName>
</protein>
<accession>A0AAE3M187</accession>
<dbReference type="InterPro" id="IPR002110">
    <property type="entry name" value="Ankyrin_rpt"/>
</dbReference>
<evidence type="ECO:0000313" key="3">
    <source>
        <dbReference type="EMBL" id="MCW3785426.1"/>
    </source>
</evidence>
<dbReference type="AlphaFoldDB" id="A0AAE3M187"/>
<dbReference type="InterPro" id="IPR036770">
    <property type="entry name" value="Ankyrin_rpt-contain_sf"/>
</dbReference>
<sequence>MKTTILITGKVLLMMLIASSLLMSCTFNSTNNLDAENVTKVVKAPGIDLNTAAYMGNLAAVQQHIKAGTNLNTKEPLGGSTPLLTACVFGKTEIAKALINAGADLDMVNNDGSTPLHVAAFFCHTEIVQSLIANGANINALNGQGATALQSVAGPFSEVKPVYDFLLQQLGSLGLKLDYEQIEATRPVIAQMLQNSSVE</sequence>
<dbReference type="PROSITE" id="PS50297">
    <property type="entry name" value="ANK_REP_REGION"/>
    <property type="match status" value="2"/>
</dbReference>
<dbReference type="EMBL" id="JAPDPJ010000003">
    <property type="protein sequence ID" value="MCW3785426.1"/>
    <property type="molecule type" value="Genomic_DNA"/>
</dbReference>
<evidence type="ECO:0000256" key="1">
    <source>
        <dbReference type="PROSITE-ProRule" id="PRU00023"/>
    </source>
</evidence>
<keyword evidence="4" id="KW-1185">Reference proteome</keyword>
<dbReference type="PANTHER" id="PTHR22677:SF4">
    <property type="entry name" value="USHER SYNDROME TYPE-1G PROTEIN-LIKE PROTEIN"/>
    <property type="match status" value="1"/>
</dbReference>
<dbReference type="SMART" id="SM00248">
    <property type="entry name" value="ANK"/>
    <property type="match status" value="2"/>
</dbReference>
<dbReference type="Proteomes" id="UP001209229">
    <property type="component" value="Unassembled WGS sequence"/>
</dbReference>
<proteinExistence type="predicted"/>
<feature type="chain" id="PRO_5042192725" evidence="2">
    <location>
        <begin position="24"/>
        <end position="199"/>
    </location>
</feature>
<dbReference type="PANTHER" id="PTHR22677">
    <property type="entry name" value="ANKYRIN REPEAT DOMAIN-CONTAINING PROTEIN 60"/>
    <property type="match status" value="1"/>
</dbReference>
<evidence type="ECO:0000256" key="2">
    <source>
        <dbReference type="SAM" id="SignalP"/>
    </source>
</evidence>
<organism evidence="3 4">
    <name type="scientific">Plebeiibacterium sediminum</name>
    <dbReference type="NCBI Taxonomy" id="2992112"/>
    <lineage>
        <taxon>Bacteria</taxon>
        <taxon>Pseudomonadati</taxon>
        <taxon>Bacteroidota</taxon>
        <taxon>Bacteroidia</taxon>
        <taxon>Marinilabiliales</taxon>
        <taxon>Marinilabiliaceae</taxon>
        <taxon>Plebeiibacterium</taxon>
    </lineage>
</organism>
<dbReference type="PROSITE" id="PS51257">
    <property type="entry name" value="PROKAR_LIPOPROTEIN"/>
    <property type="match status" value="1"/>
</dbReference>
<reference evidence="3" key="1">
    <citation type="submission" date="2022-10" db="EMBL/GenBank/DDBJ databases">
        <authorList>
            <person name="Yu W.X."/>
        </authorList>
    </citation>
    <scope>NUCLEOTIDE SEQUENCE</scope>
    <source>
        <strain evidence="3">AAT</strain>
    </source>
</reference>
<evidence type="ECO:0000313" key="4">
    <source>
        <dbReference type="Proteomes" id="UP001209229"/>
    </source>
</evidence>
<dbReference type="Gene3D" id="1.25.40.20">
    <property type="entry name" value="Ankyrin repeat-containing domain"/>
    <property type="match status" value="2"/>
</dbReference>